<organism evidence="9 10">
    <name type="scientific">Niveibacterium umoris</name>
    <dbReference type="NCBI Taxonomy" id="1193620"/>
    <lineage>
        <taxon>Bacteria</taxon>
        <taxon>Pseudomonadati</taxon>
        <taxon>Pseudomonadota</taxon>
        <taxon>Betaproteobacteria</taxon>
        <taxon>Rhodocyclales</taxon>
        <taxon>Rhodocyclaceae</taxon>
        <taxon>Niveibacterium</taxon>
    </lineage>
</organism>
<accession>A0A840BFP6</accession>
<evidence type="ECO:0000256" key="6">
    <source>
        <dbReference type="ARBA" id="ARBA00022842"/>
    </source>
</evidence>
<dbReference type="PANTHER" id="PTHR43434:SF23">
    <property type="entry name" value="PHOSPHOGLYCOLATE PHOSPHATASE"/>
    <property type="match status" value="1"/>
</dbReference>
<name>A0A840BFP6_9RHOO</name>
<dbReference type="GO" id="GO:0005829">
    <property type="term" value="C:cytosol"/>
    <property type="evidence" value="ECO:0007669"/>
    <property type="project" value="TreeGrafter"/>
</dbReference>
<evidence type="ECO:0000256" key="3">
    <source>
        <dbReference type="ARBA" id="ARBA00013078"/>
    </source>
</evidence>
<reference evidence="9 10" key="1">
    <citation type="submission" date="2020-08" db="EMBL/GenBank/DDBJ databases">
        <title>Genomic Encyclopedia of Type Strains, Phase IV (KMG-IV): sequencing the most valuable type-strain genomes for metagenomic binning, comparative biology and taxonomic classification.</title>
        <authorList>
            <person name="Goeker M."/>
        </authorList>
    </citation>
    <scope>NUCLEOTIDE SEQUENCE [LARGE SCALE GENOMIC DNA]</scope>
    <source>
        <strain evidence="9 10">DSM 106739</strain>
    </source>
</reference>
<dbReference type="PRINTS" id="PR00413">
    <property type="entry name" value="HADHALOGNASE"/>
</dbReference>
<dbReference type="NCBIfam" id="TIGR01509">
    <property type="entry name" value="HAD-SF-IA-v3"/>
    <property type="match status" value="1"/>
</dbReference>
<dbReference type="SUPFAM" id="SSF56784">
    <property type="entry name" value="HAD-like"/>
    <property type="match status" value="1"/>
</dbReference>
<keyword evidence="6" id="KW-0460">Magnesium</keyword>
<keyword evidence="4" id="KW-0479">Metal-binding</keyword>
<dbReference type="InterPro" id="IPR023198">
    <property type="entry name" value="PGP-like_dom2"/>
</dbReference>
<evidence type="ECO:0000256" key="4">
    <source>
        <dbReference type="ARBA" id="ARBA00022723"/>
    </source>
</evidence>
<comment type="catalytic activity">
    <reaction evidence="1">
        <text>2-phosphoglycolate + H2O = glycolate + phosphate</text>
        <dbReference type="Rhea" id="RHEA:14369"/>
        <dbReference type="ChEBI" id="CHEBI:15377"/>
        <dbReference type="ChEBI" id="CHEBI:29805"/>
        <dbReference type="ChEBI" id="CHEBI:43474"/>
        <dbReference type="ChEBI" id="CHEBI:58033"/>
        <dbReference type="EC" id="3.1.3.18"/>
    </reaction>
</comment>
<dbReference type="GO" id="GO:0006281">
    <property type="term" value="P:DNA repair"/>
    <property type="evidence" value="ECO:0007669"/>
    <property type="project" value="TreeGrafter"/>
</dbReference>
<evidence type="ECO:0000256" key="1">
    <source>
        <dbReference type="ARBA" id="ARBA00000830"/>
    </source>
</evidence>
<comment type="function">
    <text evidence="8">Specifically catalyzes the dephosphorylation of 2-phosphoglycolate. Is involved in the dissimilation of the intracellular 2-phosphoglycolate formed during the DNA repair of 3'-phosphoglycolate ends, a major class of DNA lesions induced by oxidative stress.</text>
</comment>
<dbReference type="InterPro" id="IPR050155">
    <property type="entry name" value="HAD-like_hydrolase_sf"/>
</dbReference>
<dbReference type="Gene3D" id="1.10.150.240">
    <property type="entry name" value="Putative phosphatase, domain 2"/>
    <property type="match status" value="1"/>
</dbReference>
<dbReference type="Proteomes" id="UP000561045">
    <property type="component" value="Unassembled WGS sequence"/>
</dbReference>
<comment type="caution">
    <text evidence="9">The sequence shown here is derived from an EMBL/GenBank/DDBJ whole genome shotgun (WGS) entry which is preliminary data.</text>
</comment>
<evidence type="ECO:0000313" key="9">
    <source>
        <dbReference type="EMBL" id="MBB4012005.1"/>
    </source>
</evidence>
<comment type="pathway">
    <text evidence="2">Organic acid metabolism; glycolate biosynthesis; glycolate from 2-phosphoglycolate: step 1/1.</text>
</comment>
<sequence>MTPRDDLRCVLFDLDGTLADTAPDLGGALNRLLEEEGLSPLPLEVTRPVTSQGVRGLLRVGLGLEPTDATYHERAQRVLAHYAAAICENTRLFDGIDAVLEALEAAGIKWGIVTNKHARFTDPLVAALGLDVRAACVVSGDSAPHPKPHPAPLLLACDKAGVPAEASVYIGDDLRDIQAGRAAGMRTIAAAWGYLGHGSPVEEWGADLIAENPAAILGALSCKHVQ</sequence>
<dbReference type="AlphaFoldDB" id="A0A840BFP6"/>
<dbReference type="GO" id="GO:0046872">
    <property type="term" value="F:metal ion binding"/>
    <property type="evidence" value="ECO:0007669"/>
    <property type="project" value="UniProtKB-KW"/>
</dbReference>
<gene>
    <name evidence="9" type="ORF">GGR36_001313</name>
</gene>
<protein>
    <recommendedName>
        <fullName evidence="3">phosphoglycolate phosphatase</fullName>
        <ecNumber evidence="3">3.1.3.18</ecNumber>
    </recommendedName>
</protein>
<dbReference type="EMBL" id="JACIET010000001">
    <property type="protein sequence ID" value="MBB4012005.1"/>
    <property type="molecule type" value="Genomic_DNA"/>
</dbReference>
<dbReference type="SFLD" id="SFLDG01129">
    <property type="entry name" value="C1.5:_HAD__Beta-PGM__Phosphata"/>
    <property type="match status" value="1"/>
</dbReference>
<keyword evidence="10" id="KW-1185">Reference proteome</keyword>
<dbReference type="FunFam" id="3.40.50.1000:FF:000022">
    <property type="entry name" value="Phosphoglycolate phosphatase"/>
    <property type="match status" value="1"/>
</dbReference>
<dbReference type="Pfam" id="PF13419">
    <property type="entry name" value="HAD_2"/>
    <property type="match status" value="1"/>
</dbReference>
<dbReference type="PANTHER" id="PTHR43434">
    <property type="entry name" value="PHOSPHOGLYCOLATE PHOSPHATASE"/>
    <property type="match status" value="1"/>
</dbReference>
<evidence type="ECO:0000256" key="8">
    <source>
        <dbReference type="ARBA" id="ARBA00059247"/>
    </source>
</evidence>
<dbReference type="InterPro" id="IPR036412">
    <property type="entry name" value="HAD-like_sf"/>
</dbReference>
<dbReference type="InterPro" id="IPR006439">
    <property type="entry name" value="HAD-SF_hydro_IA"/>
</dbReference>
<dbReference type="SFLD" id="SFLDS00003">
    <property type="entry name" value="Haloacid_Dehalogenase"/>
    <property type="match status" value="1"/>
</dbReference>
<dbReference type="RefSeq" id="WP_183633290.1">
    <property type="nucleotide sequence ID" value="NZ_BAABLE010000011.1"/>
</dbReference>
<dbReference type="EC" id="3.1.3.18" evidence="3"/>
<evidence type="ECO:0000256" key="2">
    <source>
        <dbReference type="ARBA" id="ARBA00004818"/>
    </source>
</evidence>
<evidence type="ECO:0000256" key="7">
    <source>
        <dbReference type="ARBA" id="ARBA00023277"/>
    </source>
</evidence>
<keyword evidence="7" id="KW-0119">Carbohydrate metabolism</keyword>
<evidence type="ECO:0000256" key="5">
    <source>
        <dbReference type="ARBA" id="ARBA00022801"/>
    </source>
</evidence>
<dbReference type="InterPro" id="IPR023214">
    <property type="entry name" value="HAD_sf"/>
</dbReference>
<evidence type="ECO:0000313" key="10">
    <source>
        <dbReference type="Proteomes" id="UP000561045"/>
    </source>
</evidence>
<dbReference type="GO" id="GO:0008967">
    <property type="term" value="F:phosphoglycolate phosphatase activity"/>
    <property type="evidence" value="ECO:0007669"/>
    <property type="project" value="UniProtKB-EC"/>
</dbReference>
<keyword evidence="5 9" id="KW-0378">Hydrolase</keyword>
<dbReference type="NCBIfam" id="TIGR01549">
    <property type="entry name" value="HAD-SF-IA-v1"/>
    <property type="match status" value="1"/>
</dbReference>
<dbReference type="Gene3D" id="3.40.50.1000">
    <property type="entry name" value="HAD superfamily/HAD-like"/>
    <property type="match status" value="1"/>
</dbReference>
<dbReference type="SFLD" id="SFLDG01135">
    <property type="entry name" value="C1.5.6:_HAD__Beta-PGM__Phospha"/>
    <property type="match status" value="1"/>
</dbReference>
<dbReference type="InterPro" id="IPR041492">
    <property type="entry name" value="HAD_2"/>
</dbReference>
<proteinExistence type="predicted"/>